<dbReference type="SUPFAM" id="SSF46785">
    <property type="entry name" value="Winged helix' DNA-binding domain"/>
    <property type="match status" value="1"/>
</dbReference>
<evidence type="ECO:0000259" key="6">
    <source>
        <dbReference type="PROSITE" id="PS51866"/>
    </source>
</evidence>
<dbReference type="GO" id="GO:0003700">
    <property type="term" value="F:DNA-binding transcription factor activity"/>
    <property type="evidence" value="ECO:0007669"/>
    <property type="project" value="InterPro"/>
</dbReference>
<dbReference type="OrthoDB" id="9800709at2"/>
<dbReference type="InterPro" id="IPR016462">
    <property type="entry name" value="ModE"/>
</dbReference>
<evidence type="ECO:0000256" key="3">
    <source>
        <dbReference type="ARBA" id="ARBA00022505"/>
    </source>
</evidence>
<dbReference type="PROSITE" id="PS51866">
    <property type="entry name" value="MOP"/>
    <property type="match status" value="1"/>
</dbReference>
<dbReference type="PANTHER" id="PTHR30432">
    <property type="entry name" value="TRANSCRIPTIONAL REGULATOR MODE"/>
    <property type="match status" value="1"/>
</dbReference>
<accession>A0A1G6LV67</accession>
<dbReference type="InterPro" id="IPR036388">
    <property type="entry name" value="WH-like_DNA-bd_sf"/>
</dbReference>
<evidence type="ECO:0000313" key="7">
    <source>
        <dbReference type="EMBL" id="SDC47099.1"/>
    </source>
</evidence>
<dbReference type="EMBL" id="FMZC01000002">
    <property type="protein sequence ID" value="SDC47099.1"/>
    <property type="molecule type" value="Genomic_DNA"/>
</dbReference>
<evidence type="ECO:0000256" key="2">
    <source>
        <dbReference type="ARBA" id="ARBA00022448"/>
    </source>
</evidence>
<dbReference type="RefSeq" id="WP_092740552.1">
    <property type="nucleotide sequence ID" value="NZ_FMZC01000002.1"/>
</dbReference>
<keyword evidence="4" id="KW-0677">Repeat</keyword>
<keyword evidence="2 5" id="KW-0813">Transport</keyword>
<dbReference type="InterPro" id="IPR000847">
    <property type="entry name" value="LysR_HTH_N"/>
</dbReference>
<dbReference type="GO" id="GO:0030151">
    <property type="term" value="F:molybdenum ion binding"/>
    <property type="evidence" value="ECO:0007669"/>
    <property type="project" value="UniProtKB-UniRule"/>
</dbReference>
<dbReference type="InterPro" id="IPR008995">
    <property type="entry name" value="Mo/tungstate-bd_C_term_dom"/>
</dbReference>
<dbReference type="PANTHER" id="PTHR30432:SF1">
    <property type="entry name" value="DNA-BINDING TRANSCRIPTIONAL DUAL REGULATOR MODE"/>
    <property type="match status" value="1"/>
</dbReference>
<dbReference type="GO" id="GO:0015689">
    <property type="term" value="P:molybdate ion transport"/>
    <property type="evidence" value="ECO:0007669"/>
    <property type="project" value="UniProtKB-UniRule"/>
</dbReference>
<dbReference type="PIRSF" id="PIRSF005763">
    <property type="entry name" value="Txn_reg_ModE"/>
    <property type="match status" value="1"/>
</dbReference>
<name>A0A1G6LV67_9BURK</name>
<keyword evidence="8" id="KW-1185">Reference proteome</keyword>
<dbReference type="Pfam" id="PF03459">
    <property type="entry name" value="TOBE"/>
    <property type="match status" value="1"/>
</dbReference>
<dbReference type="Proteomes" id="UP000198781">
    <property type="component" value="Unassembled WGS sequence"/>
</dbReference>
<dbReference type="InterPro" id="IPR036390">
    <property type="entry name" value="WH_DNA-bd_sf"/>
</dbReference>
<proteinExistence type="inferred from homology"/>
<dbReference type="Gene3D" id="1.10.10.10">
    <property type="entry name" value="Winged helix-like DNA-binding domain superfamily/Winged helix DNA-binding domain"/>
    <property type="match status" value="1"/>
</dbReference>
<feature type="domain" description="Mop" evidence="6">
    <location>
        <begin position="125"/>
        <end position="193"/>
    </location>
</feature>
<gene>
    <name evidence="7" type="ORF">SAMN05192589_102263</name>
</gene>
<keyword evidence="3 5" id="KW-0500">Molybdenum</keyword>
<dbReference type="InterPro" id="IPR005116">
    <property type="entry name" value="Transp-assoc_OB_typ1"/>
</dbReference>
<dbReference type="InterPro" id="IPR004606">
    <property type="entry name" value="Mop_domain"/>
</dbReference>
<comment type="similarity">
    <text evidence="1 5">Belongs to the ModE family.</text>
</comment>
<evidence type="ECO:0000256" key="1">
    <source>
        <dbReference type="ARBA" id="ARBA00008110"/>
    </source>
</evidence>
<dbReference type="Gene3D" id="2.40.50.100">
    <property type="match status" value="1"/>
</dbReference>
<sequence length="261" mass="26387">MKKRLSLSDALGQGMADRRIDILRQIGIGGSISQAARAVGVSYKAAWQAVDALTNLAGVPLVARAVGGTGGGGAQLTPAGHELLHAADALEQARRDVLARLSPQAGAASGGGPGGSAALARLALRISLRNQWPCTVQSLEPLGPLMRVHLQGESAPQLALCARITQESAELLALRPGLPVLALCKAAAVRVHAGLPAALASNLWPGRASRVSRGPAGDEVSATLDAGVHMVGFAAPSSGLRSGRRVAMAVDESAVVLAVTG</sequence>
<dbReference type="InterPro" id="IPR051815">
    <property type="entry name" value="Molybdate_resp_trans_reg"/>
</dbReference>
<evidence type="ECO:0000313" key="8">
    <source>
        <dbReference type="Proteomes" id="UP000198781"/>
    </source>
</evidence>
<reference evidence="7 8" key="1">
    <citation type="submission" date="2016-10" db="EMBL/GenBank/DDBJ databases">
        <authorList>
            <person name="de Groot N.N."/>
        </authorList>
    </citation>
    <scope>NUCLEOTIDE SEQUENCE [LARGE SCALE GENOMIC DNA]</scope>
    <source>
        <strain evidence="7 8">DSM 16619</strain>
    </source>
</reference>
<protein>
    <submittedName>
        <fullName evidence="7">Molybdate transport system regulatory protein</fullName>
    </submittedName>
</protein>
<evidence type="ECO:0000256" key="5">
    <source>
        <dbReference type="PIRNR" id="PIRNR005763"/>
    </source>
</evidence>
<organism evidence="7 8">
    <name type="scientific">Paracidovorax valerianellae</name>
    <dbReference type="NCBI Taxonomy" id="187868"/>
    <lineage>
        <taxon>Bacteria</taxon>
        <taxon>Pseudomonadati</taxon>
        <taxon>Pseudomonadota</taxon>
        <taxon>Betaproteobacteria</taxon>
        <taxon>Burkholderiales</taxon>
        <taxon>Comamonadaceae</taxon>
        <taxon>Paracidovorax</taxon>
    </lineage>
</organism>
<dbReference type="Pfam" id="PF00126">
    <property type="entry name" value="HTH_1"/>
    <property type="match status" value="1"/>
</dbReference>
<evidence type="ECO:0000256" key="4">
    <source>
        <dbReference type="ARBA" id="ARBA00022737"/>
    </source>
</evidence>
<dbReference type="STRING" id="187868.SAMN05192589_102263"/>
<dbReference type="AlphaFoldDB" id="A0A1G6LV67"/>
<dbReference type="SUPFAM" id="SSF50331">
    <property type="entry name" value="MOP-like"/>
    <property type="match status" value="1"/>
</dbReference>